<evidence type="ECO:0000256" key="2">
    <source>
        <dbReference type="ARBA" id="ARBA00022448"/>
    </source>
</evidence>
<dbReference type="Proteomes" id="UP000886111">
    <property type="component" value="Unassembled WGS sequence"/>
</dbReference>
<evidence type="ECO:0000256" key="7">
    <source>
        <dbReference type="SAM" id="Phobius"/>
    </source>
</evidence>
<feature type="transmembrane region" description="Helical" evidence="7">
    <location>
        <begin position="15"/>
        <end position="39"/>
    </location>
</feature>
<evidence type="ECO:0000256" key="4">
    <source>
        <dbReference type="ARBA" id="ARBA00022692"/>
    </source>
</evidence>
<dbReference type="GO" id="GO:0005886">
    <property type="term" value="C:plasma membrane"/>
    <property type="evidence" value="ECO:0007669"/>
    <property type="project" value="UniProtKB-SubCell"/>
</dbReference>
<name>A0A7V5LJB2_CALAY</name>
<feature type="transmembrane region" description="Helical" evidence="7">
    <location>
        <begin position="104"/>
        <end position="127"/>
    </location>
</feature>
<evidence type="ECO:0000256" key="1">
    <source>
        <dbReference type="ARBA" id="ARBA00004651"/>
    </source>
</evidence>
<evidence type="ECO:0000313" key="9">
    <source>
        <dbReference type="EMBL" id="HHE55572.1"/>
    </source>
</evidence>
<dbReference type="AlphaFoldDB" id="A0A7V5LJB2"/>
<keyword evidence="5 7" id="KW-1133">Transmembrane helix</keyword>
<comment type="subcellular location">
    <subcellularLocation>
        <location evidence="1">Cell membrane</location>
        <topology evidence="1">Multi-pass membrane protein</topology>
    </subcellularLocation>
</comment>
<keyword evidence="6 7" id="KW-0472">Membrane</keyword>
<sequence length="141" mass="15615">MEETKLGWKFPREFWVANVIELFERAAYYGMFIVLAVYLTREVGFTDVETGWVTGLFASLIYMAPTFTGTLSDKMGFRSALILAFALLSAGYFLLGLWPTKLVAVTALALIMLGGLFVKPIITGTAAKASDEKHRARAYSI</sequence>
<organism evidence="9">
    <name type="scientific">Caldithrix abyssi</name>
    <dbReference type="NCBI Taxonomy" id="187145"/>
    <lineage>
        <taxon>Bacteria</taxon>
        <taxon>Pseudomonadati</taxon>
        <taxon>Calditrichota</taxon>
        <taxon>Calditrichia</taxon>
        <taxon>Calditrichales</taxon>
        <taxon>Calditrichaceae</taxon>
        <taxon>Caldithrix</taxon>
    </lineage>
</organism>
<dbReference type="InterPro" id="IPR011701">
    <property type="entry name" value="MFS"/>
</dbReference>
<dbReference type="Gene3D" id="1.20.1250.20">
    <property type="entry name" value="MFS general substrate transporter like domains"/>
    <property type="match status" value="1"/>
</dbReference>
<protein>
    <submittedName>
        <fullName evidence="9">MFS transporter</fullName>
    </submittedName>
</protein>
<dbReference type="SUPFAM" id="SSF103473">
    <property type="entry name" value="MFS general substrate transporter"/>
    <property type="match status" value="1"/>
</dbReference>
<evidence type="ECO:0000259" key="8">
    <source>
        <dbReference type="PROSITE" id="PS50850"/>
    </source>
</evidence>
<dbReference type="InterPro" id="IPR020846">
    <property type="entry name" value="MFS_dom"/>
</dbReference>
<keyword evidence="4 7" id="KW-0812">Transmembrane</keyword>
<feature type="non-terminal residue" evidence="9">
    <location>
        <position position="141"/>
    </location>
</feature>
<keyword evidence="2" id="KW-0813">Transport</keyword>
<dbReference type="Pfam" id="PF07690">
    <property type="entry name" value="MFS_1"/>
    <property type="match status" value="1"/>
</dbReference>
<keyword evidence="3" id="KW-1003">Cell membrane</keyword>
<evidence type="ECO:0000256" key="3">
    <source>
        <dbReference type="ARBA" id="ARBA00022475"/>
    </source>
</evidence>
<dbReference type="InterPro" id="IPR050171">
    <property type="entry name" value="MFS_Transporters"/>
</dbReference>
<dbReference type="EMBL" id="DRTD01000540">
    <property type="protein sequence ID" value="HHE55572.1"/>
    <property type="molecule type" value="Genomic_DNA"/>
</dbReference>
<feature type="transmembrane region" description="Helical" evidence="7">
    <location>
        <begin position="51"/>
        <end position="68"/>
    </location>
</feature>
<proteinExistence type="predicted"/>
<dbReference type="InterPro" id="IPR036259">
    <property type="entry name" value="MFS_trans_sf"/>
</dbReference>
<feature type="domain" description="Major facilitator superfamily (MFS) profile" evidence="8">
    <location>
        <begin position="10"/>
        <end position="141"/>
    </location>
</feature>
<dbReference type="PANTHER" id="PTHR23517">
    <property type="entry name" value="RESISTANCE PROTEIN MDTM, PUTATIVE-RELATED-RELATED"/>
    <property type="match status" value="1"/>
</dbReference>
<dbReference type="PANTHER" id="PTHR23517:SF2">
    <property type="entry name" value="MULTIDRUG RESISTANCE PROTEIN MDTH"/>
    <property type="match status" value="1"/>
</dbReference>
<gene>
    <name evidence="9" type="ORF">ENL21_07300</name>
</gene>
<dbReference type="PROSITE" id="PS50850">
    <property type="entry name" value="MFS"/>
    <property type="match status" value="1"/>
</dbReference>
<evidence type="ECO:0000256" key="6">
    <source>
        <dbReference type="ARBA" id="ARBA00023136"/>
    </source>
</evidence>
<evidence type="ECO:0000256" key="5">
    <source>
        <dbReference type="ARBA" id="ARBA00022989"/>
    </source>
</evidence>
<reference evidence="9" key="1">
    <citation type="journal article" date="2020" name="mSystems">
        <title>Genome- and Community-Level Interaction Insights into Carbon Utilization and Element Cycling Functions of Hydrothermarchaeota in Hydrothermal Sediment.</title>
        <authorList>
            <person name="Zhou Z."/>
            <person name="Liu Y."/>
            <person name="Xu W."/>
            <person name="Pan J."/>
            <person name="Luo Z.H."/>
            <person name="Li M."/>
        </authorList>
    </citation>
    <scope>NUCLEOTIDE SEQUENCE [LARGE SCALE GENOMIC DNA]</scope>
    <source>
        <strain evidence="9">HyVt-76</strain>
    </source>
</reference>
<feature type="transmembrane region" description="Helical" evidence="7">
    <location>
        <begin position="80"/>
        <end position="98"/>
    </location>
</feature>
<accession>A0A7V5LJB2</accession>
<dbReference type="GO" id="GO:0022857">
    <property type="term" value="F:transmembrane transporter activity"/>
    <property type="evidence" value="ECO:0007669"/>
    <property type="project" value="InterPro"/>
</dbReference>
<comment type="caution">
    <text evidence="9">The sequence shown here is derived from an EMBL/GenBank/DDBJ whole genome shotgun (WGS) entry which is preliminary data.</text>
</comment>